<name>A0A8J3KVH5_9ACTN</name>
<dbReference type="InterPro" id="IPR046643">
    <property type="entry name" value="DUF6755"/>
</dbReference>
<keyword evidence="2" id="KW-0472">Membrane</keyword>
<evidence type="ECO:0000256" key="1">
    <source>
        <dbReference type="SAM" id="MobiDB-lite"/>
    </source>
</evidence>
<dbReference type="EMBL" id="BONH01000057">
    <property type="protein sequence ID" value="GIG02665.1"/>
    <property type="molecule type" value="Genomic_DNA"/>
</dbReference>
<feature type="transmembrane region" description="Helical" evidence="2">
    <location>
        <begin position="73"/>
        <end position="92"/>
    </location>
</feature>
<feature type="transmembrane region" description="Helical" evidence="2">
    <location>
        <begin position="45"/>
        <end position="67"/>
    </location>
</feature>
<dbReference type="Pfam" id="PF20540">
    <property type="entry name" value="DUF6755"/>
    <property type="match status" value="1"/>
</dbReference>
<reference evidence="3 4" key="1">
    <citation type="submission" date="2021-01" db="EMBL/GenBank/DDBJ databases">
        <title>Whole genome shotgun sequence of Catellatospora citrea NBRC 14495.</title>
        <authorList>
            <person name="Komaki H."/>
            <person name="Tamura T."/>
        </authorList>
    </citation>
    <scope>NUCLEOTIDE SEQUENCE [LARGE SCALE GENOMIC DNA]</scope>
    <source>
        <strain evidence="3 4">NBRC 14495</strain>
    </source>
</reference>
<dbReference type="Proteomes" id="UP000659904">
    <property type="component" value="Unassembled WGS sequence"/>
</dbReference>
<gene>
    <name evidence="3" type="ORF">Cci01nite_77580</name>
</gene>
<keyword evidence="2" id="KW-0812">Transmembrane</keyword>
<sequence length="100" mass="10745">MTDARYPQIKPTSGYGDPRVRSTGPGPGPGGETDPERSSMLSGRLALVLSILVGQLWAIGVGLNAWMQGQTTTAWWAAAFGVASFGVALWAWRLGERRDR</sequence>
<keyword evidence="2" id="KW-1133">Transmembrane helix</keyword>
<dbReference type="RefSeq" id="WP_120322190.1">
    <property type="nucleotide sequence ID" value="NZ_BONH01000057.1"/>
</dbReference>
<organism evidence="3 4">
    <name type="scientific">Catellatospora citrea</name>
    <dbReference type="NCBI Taxonomy" id="53366"/>
    <lineage>
        <taxon>Bacteria</taxon>
        <taxon>Bacillati</taxon>
        <taxon>Actinomycetota</taxon>
        <taxon>Actinomycetes</taxon>
        <taxon>Micromonosporales</taxon>
        <taxon>Micromonosporaceae</taxon>
        <taxon>Catellatospora</taxon>
    </lineage>
</organism>
<evidence type="ECO:0000256" key="2">
    <source>
        <dbReference type="SAM" id="Phobius"/>
    </source>
</evidence>
<accession>A0A8J3KVH5</accession>
<evidence type="ECO:0000313" key="4">
    <source>
        <dbReference type="Proteomes" id="UP000659904"/>
    </source>
</evidence>
<protein>
    <submittedName>
        <fullName evidence="3">Uncharacterized protein</fullName>
    </submittedName>
</protein>
<evidence type="ECO:0000313" key="3">
    <source>
        <dbReference type="EMBL" id="GIG02665.1"/>
    </source>
</evidence>
<keyword evidence="4" id="KW-1185">Reference proteome</keyword>
<feature type="region of interest" description="Disordered" evidence="1">
    <location>
        <begin position="1"/>
        <end position="39"/>
    </location>
</feature>
<proteinExistence type="predicted"/>
<comment type="caution">
    <text evidence="3">The sequence shown here is derived from an EMBL/GenBank/DDBJ whole genome shotgun (WGS) entry which is preliminary data.</text>
</comment>
<dbReference type="AlphaFoldDB" id="A0A8J3KVH5"/>